<keyword evidence="3" id="KW-1185">Reference proteome</keyword>
<name>A0A1D1V843_RAMVA</name>
<accession>A0A1D1V843</accession>
<proteinExistence type="predicted"/>
<dbReference type="AlphaFoldDB" id="A0A1D1V843"/>
<comment type="caution">
    <text evidence="2">The sequence shown here is derived from an EMBL/GenBank/DDBJ whole genome shotgun (WGS) entry which is preliminary data.</text>
</comment>
<reference evidence="2 3" key="1">
    <citation type="journal article" date="2016" name="Nat. Commun.">
        <title>Extremotolerant tardigrade genome and improved radiotolerance of human cultured cells by tardigrade-unique protein.</title>
        <authorList>
            <person name="Hashimoto T."/>
            <person name="Horikawa D.D."/>
            <person name="Saito Y."/>
            <person name="Kuwahara H."/>
            <person name="Kozuka-Hata H."/>
            <person name="Shin-I T."/>
            <person name="Minakuchi Y."/>
            <person name="Ohishi K."/>
            <person name="Motoyama A."/>
            <person name="Aizu T."/>
            <person name="Enomoto A."/>
            <person name="Kondo K."/>
            <person name="Tanaka S."/>
            <person name="Hara Y."/>
            <person name="Koshikawa S."/>
            <person name="Sagara H."/>
            <person name="Miura T."/>
            <person name="Yokobori S."/>
            <person name="Miyagawa K."/>
            <person name="Suzuki Y."/>
            <person name="Kubo T."/>
            <person name="Oyama M."/>
            <person name="Kohara Y."/>
            <person name="Fujiyama A."/>
            <person name="Arakawa K."/>
            <person name="Katayama T."/>
            <person name="Toyoda A."/>
            <person name="Kunieda T."/>
        </authorList>
    </citation>
    <scope>NUCLEOTIDE SEQUENCE [LARGE SCALE GENOMIC DNA]</scope>
    <source>
        <strain evidence="2 3">YOKOZUNA-1</strain>
    </source>
</reference>
<sequence>MVKNHHEGSRGHGGLGKKTRMLETLPELERIILSRYSSEGKNVLERWPIIGTSKLLGLGKR</sequence>
<evidence type="ECO:0000313" key="2">
    <source>
        <dbReference type="EMBL" id="GAU96212.1"/>
    </source>
</evidence>
<dbReference type="EMBL" id="BDGG01000003">
    <property type="protein sequence ID" value="GAU96212.1"/>
    <property type="molecule type" value="Genomic_DNA"/>
</dbReference>
<dbReference type="Proteomes" id="UP000186922">
    <property type="component" value="Unassembled WGS sequence"/>
</dbReference>
<gene>
    <name evidence="2" type="primary">RvY_07688-1</name>
    <name evidence="2" type="synonym">RvY_07688.1</name>
    <name evidence="2" type="ORF">RvY_07688</name>
</gene>
<feature type="region of interest" description="Disordered" evidence="1">
    <location>
        <begin position="1"/>
        <end position="20"/>
    </location>
</feature>
<feature type="compositionally biased region" description="Basic and acidic residues" evidence="1">
    <location>
        <begin position="1"/>
        <end position="10"/>
    </location>
</feature>
<evidence type="ECO:0000256" key="1">
    <source>
        <dbReference type="SAM" id="MobiDB-lite"/>
    </source>
</evidence>
<evidence type="ECO:0000313" key="3">
    <source>
        <dbReference type="Proteomes" id="UP000186922"/>
    </source>
</evidence>
<organism evidence="2 3">
    <name type="scientific">Ramazzottius varieornatus</name>
    <name type="common">Water bear</name>
    <name type="synonym">Tardigrade</name>
    <dbReference type="NCBI Taxonomy" id="947166"/>
    <lineage>
        <taxon>Eukaryota</taxon>
        <taxon>Metazoa</taxon>
        <taxon>Ecdysozoa</taxon>
        <taxon>Tardigrada</taxon>
        <taxon>Eutardigrada</taxon>
        <taxon>Parachela</taxon>
        <taxon>Hypsibioidea</taxon>
        <taxon>Ramazzottiidae</taxon>
        <taxon>Ramazzottius</taxon>
    </lineage>
</organism>
<protein>
    <submittedName>
        <fullName evidence="2">Uncharacterized protein</fullName>
    </submittedName>
</protein>